<feature type="binding site" evidence="2">
    <location>
        <position position="284"/>
    </location>
    <ligand>
        <name>Zn(2+)</name>
        <dbReference type="ChEBI" id="CHEBI:29105"/>
    </ligand>
</feature>
<comment type="similarity">
    <text evidence="1">Belongs to the LanC-like protein family.</text>
</comment>
<feature type="binding site" evidence="2">
    <location>
        <position position="331"/>
    </location>
    <ligand>
        <name>Zn(2+)</name>
        <dbReference type="ChEBI" id="CHEBI:29105"/>
    </ligand>
</feature>
<reference evidence="3 4" key="1">
    <citation type="journal article" date="2023" name="BMC Biol.">
        <title>The compact genome of the sponge Oopsacas minuta (Hexactinellida) is lacking key metazoan core genes.</title>
        <authorList>
            <person name="Santini S."/>
            <person name="Schenkelaars Q."/>
            <person name="Jourda C."/>
            <person name="Duchesne M."/>
            <person name="Belahbib H."/>
            <person name="Rocher C."/>
            <person name="Selva M."/>
            <person name="Riesgo A."/>
            <person name="Vervoort M."/>
            <person name="Leys S.P."/>
            <person name="Kodjabachian L."/>
            <person name="Le Bivic A."/>
            <person name="Borchiellini C."/>
            <person name="Claverie J.M."/>
            <person name="Renard E."/>
        </authorList>
    </citation>
    <scope>NUCLEOTIDE SEQUENCE [LARGE SCALE GENOMIC DNA]</scope>
    <source>
        <strain evidence="3">SPO-2</strain>
    </source>
</reference>
<dbReference type="PRINTS" id="PR01950">
    <property type="entry name" value="LANCSUPER"/>
</dbReference>
<evidence type="ECO:0000256" key="2">
    <source>
        <dbReference type="PIRSR" id="PIRSR607822-1"/>
    </source>
</evidence>
<comment type="caution">
    <text evidence="3">The sequence shown here is derived from an EMBL/GenBank/DDBJ whole genome shotgun (WGS) entry which is preliminary data.</text>
</comment>
<accession>A0AAV7KE74</accession>
<keyword evidence="2" id="KW-0862">Zinc</keyword>
<dbReference type="GO" id="GO:0005975">
    <property type="term" value="P:carbohydrate metabolic process"/>
    <property type="evidence" value="ECO:0007669"/>
    <property type="project" value="InterPro"/>
</dbReference>
<dbReference type="InterPro" id="IPR012341">
    <property type="entry name" value="6hp_glycosidase-like_sf"/>
</dbReference>
<keyword evidence="2" id="KW-0479">Metal-binding</keyword>
<evidence type="ECO:0000256" key="1">
    <source>
        <dbReference type="ARBA" id="ARBA00007179"/>
    </source>
</evidence>
<dbReference type="EMBL" id="JAKMXF010000066">
    <property type="protein sequence ID" value="KAI6659020.1"/>
    <property type="molecule type" value="Genomic_DNA"/>
</dbReference>
<name>A0AAV7KE74_9METZ</name>
<dbReference type="InterPro" id="IPR007822">
    <property type="entry name" value="LANC-like"/>
</dbReference>
<dbReference type="GO" id="GO:0031179">
    <property type="term" value="P:peptide modification"/>
    <property type="evidence" value="ECO:0007669"/>
    <property type="project" value="InterPro"/>
</dbReference>
<sequence length="410" mass="45764">MAGSNPYPSDLQVSSDDRHYINNIVIKDDVKETEFREKLRASIAKKLKYLEENYDPFKEKYKDVYVGTGGIAMLYFHLANTYVLGDLPLRDKYLQKSLALVQDSLKVIKKCNIAFLHGPAGLYSIGAVAHRKLKHEAESQEYIHLLIDMFGNLVKKKPFPSELLYGHSGYLHSLLFVNHHIPGSIPDGLIKDLVTFILKAGKSAGASLMNCPLSYSWHSKYYIGGAHGMAGIACQLLQVNQDKNPELKPLLISFIEYIISVQKTNGNFPSSIESGHRDTLVQFCHGAPGVLPMLCLAKSHKLGVARLAEATESAADVTWTRGLLTKGHNLCHGVSGNAYAFLSLFRHTHDSKYLRQARAFAEWIMDREDTEGTPDNPFSLFEGLAGELYFLADMIDPMKSAFPCFEIPHN</sequence>
<feature type="binding site" evidence="2">
    <location>
        <position position="332"/>
    </location>
    <ligand>
        <name>Zn(2+)</name>
        <dbReference type="ChEBI" id="CHEBI:29105"/>
    </ligand>
</feature>
<proteinExistence type="inferred from homology"/>
<protein>
    <submittedName>
        <fullName evidence="3">LanC-like protein 2</fullName>
    </submittedName>
</protein>
<dbReference type="InterPro" id="IPR020464">
    <property type="entry name" value="LanC-like_prot_euk"/>
</dbReference>
<dbReference type="PANTHER" id="PTHR12736">
    <property type="entry name" value="LANC-LIKE PROTEIN"/>
    <property type="match status" value="1"/>
</dbReference>
<dbReference type="PANTHER" id="PTHR12736:SF21">
    <property type="entry name" value="LANC-LIKE PROTEIN 2"/>
    <property type="match status" value="1"/>
</dbReference>
<evidence type="ECO:0000313" key="3">
    <source>
        <dbReference type="EMBL" id="KAI6659020.1"/>
    </source>
</evidence>
<dbReference type="PRINTS" id="PR01951">
    <property type="entry name" value="LANCEUKARYTE"/>
</dbReference>
<dbReference type="Pfam" id="PF05147">
    <property type="entry name" value="LANC_like"/>
    <property type="match status" value="1"/>
</dbReference>
<organism evidence="3 4">
    <name type="scientific">Oopsacas minuta</name>
    <dbReference type="NCBI Taxonomy" id="111878"/>
    <lineage>
        <taxon>Eukaryota</taxon>
        <taxon>Metazoa</taxon>
        <taxon>Porifera</taxon>
        <taxon>Hexactinellida</taxon>
        <taxon>Hexasterophora</taxon>
        <taxon>Lyssacinosida</taxon>
        <taxon>Leucopsacidae</taxon>
        <taxon>Oopsacas</taxon>
    </lineage>
</organism>
<dbReference type="Proteomes" id="UP001165289">
    <property type="component" value="Unassembled WGS sequence"/>
</dbReference>
<gene>
    <name evidence="3" type="ORF">LOD99_14696</name>
</gene>
<evidence type="ECO:0000313" key="4">
    <source>
        <dbReference type="Proteomes" id="UP001165289"/>
    </source>
</evidence>
<keyword evidence="4" id="KW-1185">Reference proteome</keyword>
<dbReference type="GO" id="GO:0046872">
    <property type="term" value="F:metal ion binding"/>
    <property type="evidence" value="ECO:0007669"/>
    <property type="project" value="UniProtKB-KW"/>
</dbReference>
<dbReference type="SUPFAM" id="SSF158745">
    <property type="entry name" value="LanC-like"/>
    <property type="match status" value="1"/>
</dbReference>
<dbReference type="Gene3D" id="1.50.10.10">
    <property type="match status" value="1"/>
</dbReference>
<dbReference type="CDD" id="cd04794">
    <property type="entry name" value="euk_LANCL"/>
    <property type="match status" value="1"/>
</dbReference>
<dbReference type="SMART" id="SM01260">
    <property type="entry name" value="LANC_like"/>
    <property type="match status" value="1"/>
</dbReference>
<dbReference type="GO" id="GO:0005886">
    <property type="term" value="C:plasma membrane"/>
    <property type="evidence" value="ECO:0007669"/>
    <property type="project" value="TreeGrafter"/>
</dbReference>
<dbReference type="AlphaFoldDB" id="A0AAV7KE74"/>